<name>A0AC60QC53_IXOPE</name>
<gene>
    <name evidence="1" type="ORF">HPB47_022423</name>
</gene>
<evidence type="ECO:0000313" key="1">
    <source>
        <dbReference type="EMBL" id="KAG0430741.1"/>
    </source>
</evidence>
<keyword evidence="2" id="KW-1185">Reference proteome</keyword>
<proteinExistence type="predicted"/>
<comment type="caution">
    <text evidence="1">The sequence shown here is derived from an EMBL/GenBank/DDBJ whole genome shotgun (WGS) entry which is preliminary data.</text>
</comment>
<protein>
    <submittedName>
        <fullName evidence="1">Uncharacterized protein</fullName>
    </submittedName>
</protein>
<dbReference type="Proteomes" id="UP000805193">
    <property type="component" value="Unassembled WGS sequence"/>
</dbReference>
<organism evidence="1 2">
    <name type="scientific">Ixodes persulcatus</name>
    <name type="common">Taiga tick</name>
    <dbReference type="NCBI Taxonomy" id="34615"/>
    <lineage>
        <taxon>Eukaryota</taxon>
        <taxon>Metazoa</taxon>
        <taxon>Ecdysozoa</taxon>
        <taxon>Arthropoda</taxon>
        <taxon>Chelicerata</taxon>
        <taxon>Arachnida</taxon>
        <taxon>Acari</taxon>
        <taxon>Parasitiformes</taxon>
        <taxon>Ixodida</taxon>
        <taxon>Ixodoidea</taxon>
        <taxon>Ixodidae</taxon>
        <taxon>Ixodinae</taxon>
        <taxon>Ixodes</taxon>
    </lineage>
</organism>
<reference evidence="1 2" key="1">
    <citation type="journal article" date="2020" name="Cell">
        <title>Large-Scale Comparative Analyses of Tick Genomes Elucidate Their Genetic Diversity and Vector Capacities.</title>
        <authorList>
            <consortium name="Tick Genome and Microbiome Consortium (TIGMIC)"/>
            <person name="Jia N."/>
            <person name="Wang J."/>
            <person name="Shi W."/>
            <person name="Du L."/>
            <person name="Sun Y."/>
            <person name="Zhan W."/>
            <person name="Jiang J.F."/>
            <person name="Wang Q."/>
            <person name="Zhang B."/>
            <person name="Ji P."/>
            <person name="Bell-Sakyi L."/>
            <person name="Cui X.M."/>
            <person name="Yuan T.T."/>
            <person name="Jiang B.G."/>
            <person name="Yang W.F."/>
            <person name="Lam T.T."/>
            <person name="Chang Q.C."/>
            <person name="Ding S.J."/>
            <person name="Wang X.J."/>
            <person name="Zhu J.G."/>
            <person name="Ruan X.D."/>
            <person name="Zhao L."/>
            <person name="Wei J.T."/>
            <person name="Ye R.Z."/>
            <person name="Que T.C."/>
            <person name="Du C.H."/>
            <person name="Zhou Y.H."/>
            <person name="Cheng J.X."/>
            <person name="Dai P.F."/>
            <person name="Guo W.B."/>
            <person name="Han X.H."/>
            <person name="Huang E.J."/>
            <person name="Li L.F."/>
            <person name="Wei W."/>
            <person name="Gao Y.C."/>
            <person name="Liu J.Z."/>
            <person name="Shao H.Z."/>
            <person name="Wang X."/>
            <person name="Wang C.C."/>
            <person name="Yang T.C."/>
            <person name="Huo Q.B."/>
            <person name="Li W."/>
            <person name="Chen H.Y."/>
            <person name="Chen S.E."/>
            <person name="Zhou L.G."/>
            <person name="Ni X.B."/>
            <person name="Tian J.H."/>
            <person name="Sheng Y."/>
            <person name="Liu T."/>
            <person name="Pan Y.S."/>
            <person name="Xia L.Y."/>
            <person name="Li J."/>
            <person name="Zhao F."/>
            <person name="Cao W.C."/>
        </authorList>
    </citation>
    <scope>NUCLEOTIDE SEQUENCE [LARGE SCALE GENOMIC DNA]</scope>
    <source>
        <strain evidence="1">Iper-2018</strain>
    </source>
</reference>
<sequence>MSDLDSLLPIRDRSRCHVRRVLLEARVPRRCLNVLATSKGLFSGDVRFTDDSGNFVDGSRKPTLVPTDVGGMRNIQSSATFILVIEKDATFQKLLNDGFLKSAGPCILITGKGYPDVNTRELLRRLHVEVDIPVYALVDADPYGIEILCVYAYGSLAMANETDSMAVPRIRWLGVHPSDVVTFELKDCPPLSYGDKSKLRNLLARPYVDSNPAWKEQMVLLDSLQRKAEIQGLCSVDPTFLSDVYIPSKIKFSGWI</sequence>
<evidence type="ECO:0000313" key="2">
    <source>
        <dbReference type="Proteomes" id="UP000805193"/>
    </source>
</evidence>
<accession>A0AC60QC53</accession>
<dbReference type="EMBL" id="JABSTQ010009294">
    <property type="protein sequence ID" value="KAG0430741.1"/>
    <property type="molecule type" value="Genomic_DNA"/>
</dbReference>